<evidence type="ECO:0000256" key="1">
    <source>
        <dbReference type="SAM" id="MobiDB-lite"/>
    </source>
</evidence>
<dbReference type="HOGENOM" id="CLU_2606815_0_0_1"/>
<feature type="region of interest" description="Disordered" evidence="1">
    <location>
        <begin position="57"/>
        <end position="79"/>
    </location>
</feature>
<evidence type="ECO:0000313" key="3">
    <source>
        <dbReference type="Proteomes" id="UP000001055"/>
    </source>
</evidence>
<dbReference type="RefSeq" id="XP_001795780.1">
    <property type="nucleotide sequence ID" value="XM_001795728.1"/>
</dbReference>
<dbReference type="InParanoid" id="Q0US89"/>
<dbReference type="Proteomes" id="UP000001055">
    <property type="component" value="Unassembled WGS sequence"/>
</dbReference>
<proteinExistence type="predicted"/>
<protein>
    <submittedName>
        <fullName evidence="2">Uncharacterized protein</fullName>
    </submittedName>
</protein>
<gene>
    <name evidence="2" type="ORF">SNOG_05375</name>
</gene>
<dbReference type="AlphaFoldDB" id="Q0US89"/>
<evidence type="ECO:0000313" key="2">
    <source>
        <dbReference type="EMBL" id="EAT87766.1"/>
    </source>
</evidence>
<accession>Q0US89</accession>
<sequence>MSYGVHDNVGDVKSVVQVSETKRKGNARVMPDGRLITTMREMADAMTTEIYRQLVPQAHTDSSKDGSKSSLTYAAKVHT</sequence>
<reference evidence="3" key="1">
    <citation type="journal article" date="2007" name="Plant Cell">
        <title>Dothideomycete-plant interactions illuminated by genome sequencing and EST analysis of the wheat pathogen Stagonospora nodorum.</title>
        <authorList>
            <person name="Hane J.K."/>
            <person name="Lowe R.G."/>
            <person name="Solomon P.S."/>
            <person name="Tan K.C."/>
            <person name="Schoch C.L."/>
            <person name="Spatafora J.W."/>
            <person name="Crous P.W."/>
            <person name="Kodira C."/>
            <person name="Birren B.W."/>
            <person name="Galagan J.E."/>
            <person name="Torriani S.F."/>
            <person name="McDonald B.A."/>
            <person name="Oliver R.P."/>
        </authorList>
    </citation>
    <scope>NUCLEOTIDE SEQUENCE [LARGE SCALE GENOMIC DNA]</scope>
    <source>
        <strain evidence="3">SN15 / ATCC MYA-4574 / FGSC 10173</strain>
    </source>
</reference>
<dbReference type="KEGG" id="pno:SNOG_05375"/>
<dbReference type="GeneID" id="5972655"/>
<dbReference type="EMBL" id="CH445331">
    <property type="protein sequence ID" value="EAT87766.1"/>
    <property type="molecule type" value="Genomic_DNA"/>
</dbReference>
<name>Q0US89_PHANO</name>
<organism evidence="2 3">
    <name type="scientific">Phaeosphaeria nodorum (strain SN15 / ATCC MYA-4574 / FGSC 10173)</name>
    <name type="common">Glume blotch fungus</name>
    <name type="synonym">Parastagonospora nodorum</name>
    <dbReference type="NCBI Taxonomy" id="321614"/>
    <lineage>
        <taxon>Eukaryota</taxon>
        <taxon>Fungi</taxon>
        <taxon>Dikarya</taxon>
        <taxon>Ascomycota</taxon>
        <taxon>Pezizomycotina</taxon>
        <taxon>Dothideomycetes</taxon>
        <taxon>Pleosporomycetidae</taxon>
        <taxon>Pleosporales</taxon>
        <taxon>Pleosporineae</taxon>
        <taxon>Phaeosphaeriaceae</taxon>
        <taxon>Parastagonospora</taxon>
    </lineage>
</organism>